<dbReference type="InterPro" id="IPR011749">
    <property type="entry name" value="CHP02243"/>
</dbReference>
<dbReference type="Proteomes" id="UP000460298">
    <property type="component" value="Unassembled WGS sequence"/>
</dbReference>
<proteinExistence type="predicted"/>
<evidence type="ECO:0000313" key="2">
    <source>
        <dbReference type="Proteomes" id="UP000460298"/>
    </source>
</evidence>
<protein>
    <submittedName>
        <fullName evidence="1">Putative baseplate assembly protein</fullName>
    </submittedName>
</protein>
<gene>
    <name evidence="1" type="ORF">F9K24_20360</name>
</gene>
<evidence type="ECO:0000313" key="1">
    <source>
        <dbReference type="EMBL" id="KAB2929259.1"/>
    </source>
</evidence>
<reference evidence="1 2" key="1">
    <citation type="submission" date="2019-10" db="EMBL/GenBank/DDBJ databases">
        <title>Extracellular Electron Transfer in a Candidatus Methanoperedens spp. Enrichment Culture.</title>
        <authorList>
            <person name="Berger S."/>
            <person name="Rangel Shaw D."/>
            <person name="Berben T."/>
            <person name="In 'T Zandt M."/>
            <person name="Frank J."/>
            <person name="Reimann J."/>
            <person name="Jetten M.S.M."/>
            <person name="Welte C.U."/>
        </authorList>
    </citation>
    <scope>NUCLEOTIDE SEQUENCE [LARGE SCALE GENOMIC DNA]</scope>
    <source>
        <strain evidence="1">SB12</strain>
    </source>
</reference>
<dbReference type="EMBL" id="WBUI01000034">
    <property type="protein sequence ID" value="KAB2929259.1"/>
    <property type="molecule type" value="Genomic_DNA"/>
</dbReference>
<dbReference type="NCBIfam" id="TIGR02243">
    <property type="entry name" value="putative baseplate assembly protein"/>
    <property type="match status" value="1"/>
</dbReference>
<organism evidence="1 2">
    <name type="scientific">Leptonema illini</name>
    <dbReference type="NCBI Taxonomy" id="183"/>
    <lineage>
        <taxon>Bacteria</taxon>
        <taxon>Pseudomonadati</taxon>
        <taxon>Spirochaetota</taxon>
        <taxon>Spirochaetia</taxon>
        <taxon>Leptospirales</taxon>
        <taxon>Leptospiraceae</taxon>
        <taxon>Leptonema</taxon>
    </lineage>
</organism>
<name>A0A833GXN2_9LEPT</name>
<comment type="caution">
    <text evidence="1">The sequence shown here is derived from an EMBL/GenBank/DDBJ whole genome shotgun (WGS) entry which is preliminary data.</text>
</comment>
<accession>A0A833GXN2</accession>
<sequence>MNSFNPQIDRRDQDAIASQVRDHLVEFLPDNWAGSTADEQSAAIKEDPQTETLVQIFARAMESVNQRINRIPDKHFLSFLEMLGVDQLPPESASAYLLLETTPQAESPVLVPEGTQVSPVGGGENPVVFETTEDISVLPWSIQKSFVHSPNSDRFTDSSALLTKESSTTIFSGQKKLPHRIYFGHNDLLSFDEPATVRLDIVLEEDCQPPTADWQVRWFTYKEDSDSPVELNPENVNGQPGAGTLNLLTSGSIQFTGLSNVAEKEVGGYREYSSAGGWTRISAKKRWIFAELQSALPAGSTSLPRIRSATFSVARNRPAKSIERAAWNNRTLDASRDFLPFDRRPELGDCFYFSSSAFSQPGSSITMFVVPAELGATADGIQLRYEFWDGEQWSLLGDSTNANTGANGPYQLMDGSNAFTAGSAQTPAMITFQCPVIVQTRVSGQQGYWIRARLAQGDYGREATYDGENYSPATFQPPRIASMKVEAESGFESNVGLPQSVITENGFFFDDMTDANNMGSGGTGNAFLPFQRDPDNQPSFYLAFENDIANRPINMLFSVPGGSVNAYQLLDPENLPVLIWEGWGKDGWEPLTTKDKTERFTRREKIRVIGNGKAAKRPLFGINAYWIRVRLLQGIFRIEPEIDRIYMNAVEAFHRTTIKDEILGSSNGEPGQTFKLAKIPVLEGQQILIEEPHIGTADIVSISAEEGEDAVQETLDESGKPLSVRVRWHEVSGFELSQPSSRHYTIDRASGLISFGDGQRGMIPPQGVKNIIAGQYATGGGARGNVSAGALNKLRKSIARIKSVTNPFNAVGGVDIETLPGVRARGPGTIKSRNRAVTAKDFESLVAQSTGEIARVLCLPTSDGSYNFHPGYVTIIIVPVSDASVSRPSPSAELITYVEDYLKQRGPTEIVHSDPRQVNVIGPSYIGVAVETIVHSLASADAQKVKDSVDERLRRYFHAHLGGQEGKGWPFGRNVYLSEVYAILEELDGVDYVESVKLKSGRQITRIVPYTAFFLPTRYPGGSSIVVEGKRTIAGEGGVEEISTKVVSLLAEDLPEDTSVIEFVGIGFQENEKVTLVSDLDDGVSESSFIESIESGVLRLKQPIRNSYQAGRARVVSRDGNIEATIMQSINAGADDPEVQEVRIPEHAAGDKFEIIHRNSDISRKAGVIKSATHYDAKVYLDANYLTYSGAHSVTIV</sequence>
<dbReference type="AlphaFoldDB" id="A0A833GXN2"/>